<organism evidence="1 2">
    <name type="scientific">Ameca splendens</name>
    <dbReference type="NCBI Taxonomy" id="208324"/>
    <lineage>
        <taxon>Eukaryota</taxon>
        <taxon>Metazoa</taxon>
        <taxon>Chordata</taxon>
        <taxon>Craniata</taxon>
        <taxon>Vertebrata</taxon>
        <taxon>Euteleostomi</taxon>
        <taxon>Actinopterygii</taxon>
        <taxon>Neopterygii</taxon>
        <taxon>Teleostei</taxon>
        <taxon>Neoteleostei</taxon>
        <taxon>Acanthomorphata</taxon>
        <taxon>Ovalentaria</taxon>
        <taxon>Atherinomorphae</taxon>
        <taxon>Cyprinodontiformes</taxon>
        <taxon>Goodeidae</taxon>
        <taxon>Ameca</taxon>
    </lineage>
</organism>
<evidence type="ECO:0000313" key="2">
    <source>
        <dbReference type="Proteomes" id="UP001469553"/>
    </source>
</evidence>
<sequence>MYGFNYQAQPYRSKGIISPPTAKPGQKLLLGGDWTLDACQGQGTKHGLFCVFVPSPYVPGGGELALLLLAGEEVLPSKLNLELFKTTDILACLLGFNGMFFSLLS</sequence>
<dbReference type="EMBL" id="JAHRIP010068873">
    <property type="protein sequence ID" value="MEQ2308413.1"/>
    <property type="molecule type" value="Genomic_DNA"/>
</dbReference>
<name>A0ABV0ZQ80_9TELE</name>
<evidence type="ECO:0000313" key="1">
    <source>
        <dbReference type="EMBL" id="MEQ2308413.1"/>
    </source>
</evidence>
<accession>A0ABV0ZQ80</accession>
<gene>
    <name evidence="1" type="ORF">AMECASPLE_028045</name>
</gene>
<comment type="caution">
    <text evidence="1">The sequence shown here is derived from an EMBL/GenBank/DDBJ whole genome shotgun (WGS) entry which is preliminary data.</text>
</comment>
<reference evidence="1 2" key="1">
    <citation type="submission" date="2021-06" db="EMBL/GenBank/DDBJ databases">
        <authorList>
            <person name="Palmer J.M."/>
        </authorList>
    </citation>
    <scope>NUCLEOTIDE SEQUENCE [LARGE SCALE GENOMIC DNA]</scope>
    <source>
        <strain evidence="1 2">AS_MEX2019</strain>
        <tissue evidence="1">Muscle</tissue>
    </source>
</reference>
<keyword evidence="2" id="KW-1185">Reference proteome</keyword>
<protein>
    <submittedName>
        <fullName evidence="1">Uncharacterized protein</fullName>
    </submittedName>
</protein>
<proteinExistence type="predicted"/>
<dbReference type="Proteomes" id="UP001469553">
    <property type="component" value="Unassembled WGS sequence"/>
</dbReference>